<dbReference type="SUPFAM" id="SSF48371">
    <property type="entry name" value="ARM repeat"/>
    <property type="match status" value="1"/>
</dbReference>
<dbReference type="OrthoDB" id="668540at2759"/>
<keyword evidence="2" id="KW-1185">Reference proteome</keyword>
<evidence type="ECO:0000313" key="1">
    <source>
        <dbReference type="EMBL" id="VDN28486.1"/>
    </source>
</evidence>
<protein>
    <submittedName>
        <fullName evidence="3">PUM-HD domain-containing protein</fullName>
    </submittedName>
</protein>
<dbReference type="Proteomes" id="UP000271098">
    <property type="component" value="Unassembled WGS sequence"/>
</dbReference>
<evidence type="ECO:0000313" key="2">
    <source>
        <dbReference type="Proteomes" id="UP000271098"/>
    </source>
</evidence>
<dbReference type="Gene3D" id="1.25.10.10">
    <property type="entry name" value="Leucine-rich Repeat Variant"/>
    <property type="match status" value="1"/>
</dbReference>
<evidence type="ECO:0000313" key="3">
    <source>
        <dbReference type="WBParaSite" id="GPUH_0001677701-mRNA-1"/>
    </source>
</evidence>
<dbReference type="InterPro" id="IPR016024">
    <property type="entry name" value="ARM-type_fold"/>
</dbReference>
<organism evidence="3">
    <name type="scientific">Gongylonema pulchrum</name>
    <dbReference type="NCBI Taxonomy" id="637853"/>
    <lineage>
        <taxon>Eukaryota</taxon>
        <taxon>Metazoa</taxon>
        <taxon>Ecdysozoa</taxon>
        <taxon>Nematoda</taxon>
        <taxon>Chromadorea</taxon>
        <taxon>Rhabditida</taxon>
        <taxon>Spirurina</taxon>
        <taxon>Spiruromorpha</taxon>
        <taxon>Spiruroidea</taxon>
        <taxon>Gongylonematidae</taxon>
        <taxon>Gongylonema</taxon>
    </lineage>
</organism>
<proteinExistence type="predicted"/>
<dbReference type="GO" id="GO:0003723">
    <property type="term" value="F:RNA binding"/>
    <property type="evidence" value="ECO:0007669"/>
    <property type="project" value="InterPro"/>
</dbReference>
<accession>A0A183E714</accession>
<gene>
    <name evidence="1" type="ORF">GPUH_LOCUS16755</name>
</gene>
<reference evidence="1 2" key="2">
    <citation type="submission" date="2018-11" db="EMBL/GenBank/DDBJ databases">
        <authorList>
            <consortium name="Pathogen Informatics"/>
        </authorList>
    </citation>
    <scope>NUCLEOTIDE SEQUENCE [LARGE SCALE GENOMIC DNA]</scope>
</reference>
<name>A0A183E714_9BILA</name>
<dbReference type="WBParaSite" id="GPUH_0001677701-mRNA-1">
    <property type="protein sequence ID" value="GPUH_0001677701-mRNA-1"/>
    <property type="gene ID" value="GPUH_0001677701"/>
</dbReference>
<sequence>MPISAQPAAAAYGCLMDIVPPPSFDNDQLMARAYVEQMINDGTADAYATDKQGSRLCLMEKAAIHEEVAICSILMENVVEHSCGRYSCRIVQKVFTSFHLNARMALLSALKGAEKCLSLDQYGIHVIQQCNAKNAY</sequence>
<dbReference type="EMBL" id="UYRT01084191">
    <property type="protein sequence ID" value="VDN28486.1"/>
    <property type="molecule type" value="Genomic_DNA"/>
</dbReference>
<dbReference type="InterPro" id="IPR011989">
    <property type="entry name" value="ARM-like"/>
</dbReference>
<dbReference type="AlphaFoldDB" id="A0A183E714"/>
<reference evidence="3" key="1">
    <citation type="submission" date="2016-06" db="UniProtKB">
        <authorList>
            <consortium name="WormBaseParasite"/>
        </authorList>
    </citation>
    <scope>IDENTIFICATION</scope>
</reference>